<dbReference type="PANTHER" id="PTHR33803:SF3">
    <property type="entry name" value="BLL1974 PROTEIN"/>
    <property type="match status" value="1"/>
</dbReference>
<gene>
    <name evidence="1" type="ORF">ABH992_000195</name>
</gene>
<dbReference type="EMBL" id="JBGBZN010000001">
    <property type="protein sequence ID" value="MEY9467796.1"/>
    <property type="molecule type" value="Genomic_DNA"/>
</dbReference>
<proteinExistence type="predicted"/>
<sequence length="227" mass="24571">MMIHRKIGGEAVLGARFGPLLDLAQRVRSQYQHQRGPKVYASHAPEVECIGKGKARAPYEFGCKARIATPVTFPKGGQFVLHAKALHGNPFDGHTLGPVVADMEKLTGVEAHRIHVDKRVPRPQPPASVQGLDLGARPPRHRFHPARDEASCGSVALPCDEQEKGCINRRTASLAVHPNCIVVAGPISSVTPSVFRTDRQGVRLNPPTPTLGCLYVVPEIDLIYASP</sequence>
<name>A0ABV4G8F3_9BRAD</name>
<dbReference type="Proteomes" id="UP001565474">
    <property type="component" value="Unassembled WGS sequence"/>
</dbReference>
<evidence type="ECO:0000313" key="1">
    <source>
        <dbReference type="EMBL" id="MEY9467796.1"/>
    </source>
</evidence>
<reference evidence="1 2" key="1">
    <citation type="submission" date="2024-07" db="EMBL/GenBank/DDBJ databases">
        <title>Genomic Encyclopedia of Type Strains, Phase V (KMG-V): Genome sequencing to study the core and pangenomes of soil and plant-associated prokaryotes.</title>
        <authorList>
            <person name="Whitman W."/>
        </authorList>
    </citation>
    <scope>NUCLEOTIDE SEQUENCE [LARGE SCALE GENOMIC DNA]</scope>
    <source>
        <strain evidence="1 2">USDA 222</strain>
    </source>
</reference>
<protein>
    <submittedName>
        <fullName evidence="1">Uncharacterized protein</fullName>
    </submittedName>
</protein>
<comment type="caution">
    <text evidence="1">The sequence shown here is derived from an EMBL/GenBank/DDBJ whole genome shotgun (WGS) entry which is preliminary data.</text>
</comment>
<organism evidence="1 2">
    <name type="scientific">Bradyrhizobium yuanmingense</name>
    <dbReference type="NCBI Taxonomy" id="108015"/>
    <lineage>
        <taxon>Bacteria</taxon>
        <taxon>Pseudomonadati</taxon>
        <taxon>Pseudomonadota</taxon>
        <taxon>Alphaproteobacteria</taxon>
        <taxon>Hyphomicrobiales</taxon>
        <taxon>Nitrobacteraceae</taxon>
        <taxon>Bradyrhizobium</taxon>
    </lineage>
</organism>
<evidence type="ECO:0000313" key="2">
    <source>
        <dbReference type="Proteomes" id="UP001565474"/>
    </source>
</evidence>
<keyword evidence="2" id="KW-1185">Reference proteome</keyword>
<accession>A0ABV4G8F3</accession>
<dbReference type="PANTHER" id="PTHR33803">
    <property type="entry name" value="IS1478 TRANSPOSASE"/>
    <property type="match status" value="1"/>
</dbReference>